<proteinExistence type="predicted"/>
<evidence type="ECO:0000256" key="1">
    <source>
        <dbReference type="ARBA" id="ARBA00004409"/>
    </source>
</evidence>
<keyword evidence="4 8" id="KW-0653">Protein transport</keyword>
<keyword evidence="3 9" id="KW-0812">Transmembrane</keyword>
<keyword evidence="6" id="KW-0333">Golgi apparatus</keyword>
<comment type="caution">
    <text evidence="10">The sequence shown here is derived from an EMBL/GenBank/DDBJ whole genome shotgun (WGS) entry which is preliminary data.</text>
</comment>
<keyword evidence="7 8" id="KW-0472">Membrane</keyword>
<keyword evidence="2 8" id="KW-0813">Transport</keyword>
<evidence type="ECO:0000256" key="2">
    <source>
        <dbReference type="ARBA" id="ARBA00022448"/>
    </source>
</evidence>
<evidence type="ECO:0000256" key="8">
    <source>
        <dbReference type="PIRNR" id="PIRNR028865"/>
    </source>
</evidence>
<dbReference type="PANTHER" id="PTHR21230">
    <property type="entry name" value="VESICLE TRANSPORT V-SNARE PROTEIN VTI1-RELATED"/>
    <property type="match status" value="1"/>
</dbReference>
<evidence type="ECO:0000313" key="10">
    <source>
        <dbReference type="EMBL" id="KAJ4456900.1"/>
    </source>
</evidence>
<keyword evidence="11" id="KW-1185">Reference proteome</keyword>
<evidence type="ECO:0000256" key="4">
    <source>
        <dbReference type="ARBA" id="ARBA00022927"/>
    </source>
</evidence>
<evidence type="ECO:0000256" key="9">
    <source>
        <dbReference type="SAM" id="Phobius"/>
    </source>
</evidence>
<accession>A0ABQ8UJC3</accession>
<dbReference type="PIRSF" id="PIRSF028865">
    <property type="entry name" value="Membrin-2"/>
    <property type="match status" value="1"/>
</dbReference>
<evidence type="ECO:0000313" key="11">
    <source>
        <dbReference type="Proteomes" id="UP001141327"/>
    </source>
</evidence>
<gene>
    <name evidence="10" type="ORF">PAPYR_7714</name>
</gene>
<feature type="transmembrane region" description="Helical" evidence="9">
    <location>
        <begin position="192"/>
        <end position="211"/>
    </location>
</feature>
<name>A0ABQ8UJC3_9EUKA</name>
<dbReference type="PANTHER" id="PTHR21230:SF1">
    <property type="entry name" value="GOLGI SNAP RECEPTOR COMPLEX MEMBER 2"/>
    <property type="match status" value="1"/>
</dbReference>
<protein>
    <submittedName>
        <fullName evidence="10">Uncharacterized protein</fullName>
    </submittedName>
</protein>
<organism evidence="10 11">
    <name type="scientific">Paratrimastix pyriformis</name>
    <dbReference type="NCBI Taxonomy" id="342808"/>
    <lineage>
        <taxon>Eukaryota</taxon>
        <taxon>Metamonada</taxon>
        <taxon>Preaxostyla</taxon>
        <taxon>Paratrimastigidae</taxon>
        <taxon>Paratrimastix</taxon>
    </lineage>
</organism>
<dbReference type="EMBL" id="JAPMOS010000058">
    <property type="protein sequence ID" value="KAJ4456900.1"/>
    <property type="molecule type" value="Genomic_DNA"/>
</dbReference>
<evidence type="ECO:0000256" key="3">
    <source>
        <dbReference type="ARBA" id="ARBA00022692"/>
    </source>
</evidence>
<sequence>MNDARGQELFKEANLLVNRIDQDLAQANSVGYQTQAAVELLQKLKEQTGDLGNRIVALSQTDPPPQVSMTLWNTKIRALERRLDEQRSSVSVYSQRLEQYMDRQYTDDLLSGASDRPEVAVDRVRLENARLHQTNREMEQIAAAAQDAFQNVLDQGKMMRKSGLKVTDVRSNIGISSGMLSSMKRRLVGDKWLMRGGMAAVLVLFGVIWWWRRSHR</sequence>
<comment type="subcellular location">
    <subcellularLocation>
        <location evidence="1">Golgi apparatus membrane</location>
        <topology evidence="1">Single-pass type IV membrane protein</topology>
    </subcellularLocation>
</comment>
<evidence type="ECO:0000256" key="5">
    <source>
        <dbReference type="ARBA" id="ARBA00022989"/>
    </source>
</evidence>
<evidence type="ECO:0000256" key="6">
    <source>
        <dbReference type="ARBA" id="ARBA00023034"/>
    </source>
</evidence>
<dbReference type="Proteomes" id="UP001141327">
    <property type="component" value="Unassembled WGS sequence"/>
</dbReference>
<evidence type="ECO:0000256" key="7">
    <source>
        <dbReference type="ARBA" id="ARBA00023136"/>
    </source>
</evidence>
<dbReference type="InterPro" id="IPR027027">
    <property type="entry name" value="GOSR2/Membrin/Bos1"/>
</dbReference>
<keyword evidence="5 9" id="KW-1133">Transmembrane helix</keyword>
<reference evidence="10" key="1">
    <citation type="journal article" date="2022" name="bioRxiv">
        <title>Genomics of Preaxostyla Flagellates Illuminates Evolutionary Transitions and the Path Towards Mitochondrial Loss.</title>
        <authorList>
            <person name="Novak L.V.F."/>
            <person name="Treitli S.C."/>
            <person name="Pyrih J."/>
            <person name="Halakuc P."/>
            <person name="Pipaliya S.V."/>
            <person name="Vacek V."/>
            <person name="Brzon O."/>
            <person name="Soukal P."/>
            <person name="Eme L."/>
            <person name="Dacks J.B."/>
            <person name="Karnkowska A."/>
            <person name="Elias M."/>
            <person name="Hampl V."/>
        </authorList>
    </citation>
    <scope>NUCLEOTIDE SEQUENCE</scope>
    <source>
        <strain evidence="10">RCP-MX</strain>
    </source>
</reference>